<dbReference type="GO" id="GO:0003676">
    <property type="term" value="F:nucleic acid binding"/>
    <property type="evidence" value="ECO:0007669"/>
    <property type="project" value="InterPro"/>
</dbReference>
<evidence type="ECO:0000256" key="2">
    <source>
        <dbReference type="ARBA" id="ARBA00022472"/>
    </source>
</evidence>
<gene>
    <name evidence="4" type="ORF">AXF42_Ash015818</name>
</gene>
<evidence type="ECO:0000256" key="1">
    <source>
        <dbReference type="ARBA" id="ARBA00007692"/>
    </source>
</evidence>
<organism evidence="4 5">
    <name type="scientific">Apostasia shenzhenica</name>
    <dbReference type="NCBI Taxonomy" id="1088818"/>
    <lineage>
        <taxon>Eukaryota</taxon>
        <taxon>Viridiplantae</taxon>
        <taxon>Streptophyta</taxon>
        <taxon>Embryophyta</taxon>
        <taxon>Tracheophyta</taxon>
        <taxon>Spermatophyta</taxon>
        <taxon>Magnoliopsida</taxon>
        <taxon>Liliopsida</taxon>
        <taxon>Asparagales</taxon>
        <taxon>Orchidaceae</taxon>
        <taxon>Apostasioideae</taxon>
        <taxon>Apostasia</taxon>
    </lineage>
</organism>
<accession>A0A2H9ZXL7</accession>
<dbReference type="Proteomes" id="UP000236161">
    <property type="component" value="Unassembled WGS sequence"/>
</dbReference>
<sequence length="382" mass="43946">MPLPLLRHRTCLWVVADCCTHLRLLHGSSPQTLNPSISDLTVSYLIKSCGLSPAAALSVARKFTIKSTGNADSFLSLLTSYGLSQLQITNVVYRRPILLSLNPEMRIKPKLDFFLSVGYSRAGLIELICADPSNLTASLERKIRPNFNQLRSILGSSRDVAVAIKNFPQLIRINLDGAVLPNMKTLRDIGVPEQRIIMLATLFPRQISRNPNHFNQAVELLKKMGFDPSKVAFIMGINVLSGLLKATWDRKWEVYRRLRWSEEEISSAFRKHPFCMLVSDEKIKKIMEFFTEKMKWEPSYLAARPVLLSFSYEKKILPRYEIFRLLESESLVNRKLGFATFLIIPEREFIRKYVINYAAQVPQVLEIYKHKLELERWKNLDS</sequence>
<dbReference type="GO" id="GO:0006353">
    <property type="term" value="P:DNA-templated transcription termination"/>
    <property type="evidence" value="ECO:0007669"/>
    <property type="project" value="UniProtKB-KW"/>
</dbReference>
<dbReference type="Pfam" id="PF02536">
    <property type="entry name" value="mTERF"/>
    <property type="match status" value="2"/>
</dbReference>
<evidence type="ECO:0000313" key="5">
    <source>
        <dbReference type="Proteomes" id="UP000236161"/>
    </source>
</evidence>
<evidence type="ECO:0000313" key="4">
    <source>
        <dbReference type="EMBL" id="PKA48055.1"/>
    </source>
</evidence>
<dbReference type="InterPro" id="IPR003690">
    <property type="entry name" value="MTERF"/>
</dbReference>
<dbReference type="STRING" id="1088818.A0A2H9ZXL7"/>
<dbReference type="EMBL" id="KZ452995">
    <property type="protein sequence ID" value="PKA48055.1"/>
    <property type="molecule type" value="Genomic_DNA"/>
</dbReference>
<name>A0A2H9ZXL7_9ASPA</name>
<keyword evidence="3" id="KW-0809">Transit peptide</keyword>
<dbReference type="FunFam" id="1.25.70.10:FF:000001">
    <property type="entry name" value="Mitochondrial transcription termination factor-like"/>
    <property type="match status" value="1"/>
</dbReference>
<dbReference type="SMART" id="SM00733">
    <property type="entry name" value="Mterf"/>
    <property type="match status" value="7"/>
</dbReference>
<dbReference type="InterPro" id="IPR038538">
    <property type="entry name" value="MTERF_sf"/>
</dbReference>
<keyword evidence="5" id="KW-1185">Reference proteome</keyword>
<dbReference type="PANTHER" id="PTHR13068">
    <property type="entry name" value="CGI-12 PROTEIN-RELATED"/>
    <property type="match status" value="1"/>
</dbReference>
<proteinExistence type="inferred from homology"/>
<dbReference type="Gene3D" id="1.25.70.10">
    <property type="entry name" value="Transcription termination factor 3, mitochondrial"/>
    <property type="match status" value="1"/>
</dbReference>
<dbReference type="OrthoDB" id="637682at2759"/>
<protein>
    <submittedName>
        <fullName evidence="4">Uncharacterized protein</fullName>
    </submittedName>
</protein>
<reference evidence="4 5" key="1">
    <citation type="journal article" date="2017" name="Nature">
        <title>The Apostasia genome and the evolution of orchids.</title>
        <authorList>
            <person name="Zhang G.Q."/>
            <person name="Liu K.W."/>
            <person name="Li Z."/>
            <person name="Lohaus R."/>
            <person name="Hsiao Y.Y."/>
            <person name="Niu S.C."/>
            <person name="Wang J.Y."/>
            <person name="Lin Y.C."/>
            <person name="Xu Q."/>
            <person name="Chen L.J."/>
            <person name="Yoshida K."/>
            <person name="Fujiwara S."/>
            <person name="Wang Z.W."/>
            <person name="Zhang Y.Q."/>
            <person name="Mitsuda N."/>
            <person name="Wang M."/>
            <person name="Liu G.H."/>
            <person name="Pecoraro L."/>
            <person name="Huang H.X."/>
            <person name="Xiao X.J."/>
            <person name="Lin M."/>
            <person name="Wu X.Y."/>
            <person name="Wu W.L."/>
            <person name="Chen Y.Y."/>
            <person name="Chang S.B."/>
            <person name="Sakamoto S."/>
            <person name="Ohme-Takagi M."/>
            <person name="Yagi M."/>
            <person name="Zeng S.J."/>
            <person name="Shen C.Y."/>
            <person name="Yeh C.M."/>
            <person name="Luo Y.B."/>
            <person name="Tsai W.C."/>
            <person name="Van de Peer Y."/>
            <person name="Liu Z.J."/>
        </authorList>
    </citation>
    <scope>NUCLEOTIDE SEQUENCE [LARGE SCALE GENOMIC DNA]</scope>
    <source>
        <strain evidence="5">cv. Shenzhen</strain>
        <tissue evidence="4">Stem</tissue>
    </source>
</reference>
<keyword evidence="2" id="KW-0804">Transcription</keyword>
<comment type="similarity">
    <text evidence="1">Belongs to the mTERF family.</text>
</comment>
<dbReference type="AlphaFoldDB" id="A0A2H9ZXL7"/>
<keyword evidence="2" id="KW-0805">Transcription regulation</keyword>
<keyword evidence="2" id="KW-0806">Transcription termination</keyword>
<dbReference type="PANTHER" id="PTHR13068:SF166">
    <property type="entry name" value="TRANSCRIPTION TERMINATION FACTOR MTERF15, MITOCHONDRIAL-LIKE"/>
    <property type="match status" value="1"/>
</dbReference>
<evidence type="ECO:0000256" key="3">
    <source>
        <dbReference type="ARBA" id="ARBA00022946"/>
    </source>
</evidence>